<sequence length="216" mass="24357">MRKKNTRPPLADVPRQRVAGNISSDETDALKSEIIGVYYIVMNHHHLLMHANKFHPEEFTETEGPALSKARRSVPPFFPDSSVPPSCSTTFVNSSSSSKNVKSRDRIVTFIRTNNATEGWHNGFQALLAPGTKMPLYNLINSCWEEADLIDLQSALVSQGKLNQDHSPNALAVNERLTEVWKQFEDHELNFNQLLINCAEIMQEVTTFRLNEGIPL</sequence>
<dbReference type="EMBL" id="GL732686">
    <property type="protein sequence ID" value="EFX67087.1"/>
    <property type="molecule type" value="Genomic_DNA"/>
</dbReference>
<dbReference type="HOGENOM" id="CLU_1278773_0_0_1"/>
<organism evidence="1 2">
    <name type="scientific">Daphnia pulex</name>
    <name type="common">Water flea</name>
    <dbReference type="NCBI Taxonomy" id="6669"/>
    <lineage>
        <taxon>Eukaryota</taxon>
        <taxon>Metazoa</taxon>
        <taxon>Ecdysozoa</taxon>
        <taxon>Arthropoda</taxon>
        <taxon>Crustacea</taxon>
        <taxon>Branchiopoda</taxon>
        <taxon>Diplostraca</taxon>
        <taxon>Cladocera</taxon>
        <taxon>Anomopoda</taxon>
        <taxon>Daphniidae</taxon>
        <taxon>Daphnia</taxon>
    </lineage>
</organism>
<accession>E9HMF0</accession>
<evidence type="ECO:0000313" key="1">
    <source>
        <dbReference type="EMBL" id="EFX67087.1"/>
    </source>
</evidence>
<evidence type="ECO:0000313" key="2">
    <source>
        <dbReference type="Proteomes" id="UP000000305"/>
    </source>
</evidence>
<dbReference type="KEGG" id="dpx:DAPPUDRAFT_115758"/>
<keyword evidence="2" id="KW-1185">Reference proteome</keyword>
<reference evidence="1 2" key="1">
    <citation type="journal article" date="2011" name="Science">
        <title>The ecoresponsive genome of Daphnia pulex.</title>
        <authorList>
            <person name="Colbourne J.K."/>
            <person name="Pfrender M.E."/>
            <person name="Gilbert D."/>
            <person name="Thomas W.K."/>
            <person name="Tucker A."/>
            <person name="Oakley T.H."/>
            <person name="Tokishita S."/>
            <person name="Aerts A."/>
            <person name="Arnold G.J."/>
            <person name="Basu M.K."/>
            <person name="Bauer D.J."/>
            <person name="Caceres C.E."/>
            <person name="Carmel L."/>
            <person name="Casola C."/>
            <person name="Choi J.H."/>
            <person name="Detter J.C."/>
            <person name="Dong Q."/>
            <person name="Dusheyko S."/>
            <person name="Eads B.D."/>
            <person name="Frohlich T."/>
            <person name="Geiler-Samerotte K.A."/>
            <person name="Gerlach D."/>
            <person name="Hatcher P."/>
            <person name="Jogdeo S."/>
            <person name="Krijgsveld J."/>
            <person name="Kriventseva E.V."/>
            <person name="Kultz D."/>
            <person name="Laforsch C."/>
            <person name="Lindquist E."/>
            <person name="Lopez J."/>
            <person name="Manak J.R."/>
            <person name="Muller J."/>
            <person name="Pangilinan J."/>
            <person name="Patwardhan R.P."/>
            <person name="Pitluck S."/>
            <person name="Pritham E.J."/>
            <person name="Rechtsteiner A."/>
            <person name="Rho M."/>
            <person name="Rogozin I.B."/>
            <person name="Sakarya O."/>
            <person name="Salamov A."/>
            <person name="Schaack S."/>
            <person name="Shapiro H."/>
            <person name="Shiga Y."/>
            <person name="Skalitzky C."/>
            <person name="Smith Z."/>
            <person name="Souvorov A."/>
            <person name="Sung W."/>
            <person name="Tang Z."/>
            <person name="Tsuchiya D."/>
            <person name="Tu H."/>
            <person name="Vos H."/>
            <person name="Wang M."/>
            <person name="Wolf Y.I."/>
            <person name="Yamagata H."/>
            <person name="Yamada T."/>
            <person name="Ye Y."/>
            <person name="Shaw J.R."/>
            <person name="Andrews J."/>
            <person name="Crease T.J."/>
            <person name="Tang H."/>
            <person name="Lucas S.M."/>
            <person name="Robertson H.M."/>
            <person name="Bork P."/>
            <person name="Koonin E.V."/>
            <person name="Zdobnov E.M."/>
            <person name="Grigoriev I.V."/>
            <person name="Lynch M."/>
            <person name="Boore J.L."/>
        </authorList>
    </citation>
    <scope>NUCLEOTIDE SEQUENCE [LARGE SCALE GENOMIC DNA]</scope>
</reference>
<gene>
    <name evidence="1" type="ORF">DAPPUDRAFT_115758</name>
</gene>
<proteinExistence type="predicted"/>
<dbReference type="InParanoid" id="E9HMF0"/>
<dbReference type="AlphaFoldDB" id="E9HMF0"/>
<dbReference type="Proteomes" id="UP000000305">
    <property type="component" value="Unassembled WGS sequence"/>
</dbReference>
<name>E9HMF0_DAPPU</name>
<protein>
    <submittedName>
        <fullName evidence="1">Uncharacterized protein</fullName>
    </submittedName>
</protein>